<dbReference type="EMBL" id="JACOAF010000044">
    <property type="protein sequence ID" value="MBC3542008.1"/>
    <property type="molecule type" value="Genomic_DNA"/>
</dbReference>
<keyword evidence="3" id="KW-1185">Reference proteome</keyword>
<evidence type="ECO:0000256" key="1">
    <source>
        <dbReference type="SAM" id="MobiDB-lite"/>
    </source>
</evidence>
<comment type="caution">
    <text evidence="2">The sequence shown here is derived from an EMBL/GenBank/DDBJ whole genome shotgun (WGS) entry which is preliminary data.</text>
</comment>
<evidence type="ECO:0000313" key="2">
    <source>
        <dbReference type="EMBL" id="MBC3542008.1"/>
    </source>
</evidence>
<protein>
    <submittedName>
        <fullName evidence="2">Uncharacterized protein</fullName>
    </submittedName>
</protein>
<name>A0ABR6VY30_9BACT</name>
<dbReference type="RefSeq" id="WP_186641467.1">
    <property type="nucleotide sequence ID" value="NZ_JACOAF010000044.1"/>
</dbReference>
<reference evidence="2 3" key="1">
    <citation type="journal article" date="2019" name="Int. J. Syst. Evol. Microbiol.">
        <title>Rufibacter sediminis sp. nov., isolated from freshwater lake sediment.</title>
        <authorList>
            <person name="Qu J.H."/>
            <person name="Zhang L.J."/>
            <person name="Fu Y.H."/>
            <person name="Li H.F."/>
        </authorList>
    </citation>
    <scope>NUCLEOTIDE SEQUENCE [LARGE SCALE GENOMIC DNA]</scope>
    <source>
        <strain evidence="2 3">H-1</strain>
    </source>
</reference>
<dbReference type="Proteomes" id="UP000659698">
    <property type="component" value="Unassembled WGS sequence"/>
</dbReference>
<sequence>MKAKATFLSYISAEKRLRKEQLKANSAKKNTALGEQVSQLEKRASMSAGN</sequence>
<feature type="region of interest" description="Disordered" evidence="1">
    <location>
        <begin position="22"/>
        <end position="50"/>
    </location>
</feature>
<gene>
    <name evidence="2" type="ORF">H7U12_20125</name>
</gene>
<evidence type="ECO:0000313" key="3">
    <source>
        <dbReference type="Proteomes" id="UP000659698"/>
    </source>
</evidence>
<accession>A0ABR6VY30</accession>
<proteinExistence type="predicted"/>
<organism evidence="2 3">
    <name type="scientific">Rufibacter sediminis</name>
    <dbReference type="NCBI Taxonomy" id="2762756"/>
    <lineage>
        <taxon>Bacteria</taxon>
        <taxon>Pseudomonadati</taxon>
        <taxon>Bacteroidota</taxon>
        <taxon>Cytophagia</taxon>
        <taxon>Cytophagales</taxon>
        <taxon>Hymenobacteraceae</taxon>
        <taxon>Rufibacter</taxon>
    </lineage>
</organism>